<dbReference type="Pfam" id="PF17111">
    <property type="entry name" value="PigL_N"/>
    <property type="match status" value="1"/>
</dbReference>
<protein>
    <recommendedName>
        <fullName evidence="2">Azaphilone pigments biosynthesis cluster protein L N-terminal domain-containing protein</fullName>
    </recommendedName>
</protein>
<gene>
    <name evidence="3" type="ORF">P875_00010124</name>
</gene>
<evidence type="ECO:0000313" key="3">
    <source>
        <dbReference type="EMBL" id="KJK65619.1"/>
    </source>
</evidence>
<dbReference type="OrthoDB" id="428260at2759"/>
<feature type="compositionally biased region" description="Basic and acidic residues" evidence="1">
    <location>
        <begin position="427"/>
        <end position="438"/>
    </location>
</feature>
<evidence type="ECO:0000259" key="2">
    <source>
        <dbReference type="Pfam" id="PF17111"/>
    </source>
</evidence>
<dbReference type="AlphaFoldDB" id="A0A0F0ICV4"/>
<feature type="compositionally biased region" description="Basic and acidic residues" evidence="1">
    <location>
        <begin position="399"/>
        <end position="420"/>
    </location>
</feature>
<name>A0A0F0ICV4_ASPPU</name>
<accession>A0A0F0ICV4</accession>
<comment type="caution">
    <text evidence="3">The sequence shown here is derived from an EMBL/GenBank/DDBJ whole genome shotgun (WGS) entry which is preliminary data.</text>
</comment>
<evidence type="ECO:0000256" key="1">
    <source>
        <dbReference type="SAM" id="MobiDB-lite"/>
    </source>
</evidence>
<organism evidence="3 4">
    <name type="scientific">Aspergillus parasiticus (strain ATCC 56775 / NRRL 5862 / SRRC 143 / SU-1)</name>
    <dbReference type="NCBI Taxonomy" id="1403190"/>
    <lineage>
        <taxon>Eukaryota</taxon>
        <taxon>Fungi</taxon>
        <taxon>Dikarya</taxon>
        <taxon>Ascomycota</taxon>
        <taxon>Pezizomycotina</taxon>
        <taxon>Eurotiomycetes</taxon>
        <taxon>Eurotiomycetidae</taxon>
        <taxon>Eurotiales</taxon>
        <taxon>Aspergillaceae</taxon>
        <taxon>Aspergillus</taxon>
        <taxon>Aspergillus subgen. Circumdati</taxon>
    </lineage>
</organism>
<feature type="domain" description="Azaphilone pigments biosynthesis cluster protein L N-terminal" evidence="2">
    <location>
        <begin position="2"/>
        <end position="203"/>
    </location>
</feature>
<feature type="region of interest" description="Disordered" evidence="1">
    <location>
        <begin position="365"/>
        <end position="438"/>
    </location>
</feature>
<dbReference type="EMBL" id="JZEE01000360">
    <property type="protein sequence ID" value="KJK65619.1"/>
    <property type="molecule type" value="Genomic_DNA"/>
</dbReference>
<proteinExistence type="predicted"/>
<reference evidence="3 4" key="1">
    <citation type="submission" date="2015-02" db="EMBL/GenBank/DDBJ databases">
        <title>Draft genome sequence of Aspergillus parasiticus SU-1.</title>
        <authorList>
            <person name="Yu J."/>
            <person name="Fedorova N."/>
            <person name="Yin Y."/>
            <person name="Losada L."/>
            <person name="Zafar N."/>
            <person name="Taujale R."/>
            <person name="Ehrlich K.C."/>
            <person name="Bhatnagar D."/>
            <person name="Cleveland T.E."/>
            <person name="Bennett J.W."/>
            <person name="Nierman W.C."/>
        </authorList>
    </citation>
    <scope>NUCLEOTIDE SEQUENCE [LARGE SCALE GENOMIC DNA]</scope>
    <source>
        <strain evidence="4">ATCC 56775 / NRRL 5862 / SRRC 143 / SU-1</strain>
    </source>
</reference>
<dbReference type="InterPro" id="IPR031348">
    <property type="entry name" value="PigL_N"/>
</dbReference>
<sequence length="438" mass="48768">MADPLSIAASALAVITAAIQSTKSLVDTVKRFKGRDKTLRRLQDELEDLAKILDALAHVTATEKSMLALLGDPINRCSQICCEFERSMKVFSEKSKMGFLDWAKMEFKRGDINDFIDTIAGYKSTISVGLGTITMQTTKVSQNVLEEYNELVQDTVYNLEVYLRRIDEKLALISRDTTDNTPGINLDLNDEREVTKQCLRICQDAKSYIESLTNRESSLLQEAPPDTANDDTERLFDAQLLTRQALEANRDSFAEVIGHLGRRLQTLVLDGNPENDNDRQRLQEDINISMKCLEVCKVASEVSRQKIYRVGEAMADGDSDQVVVTTLADLFDVKKALSTGNSAQLVGSMTDDALCHLADKRYGSRFGVSAHPTGATTTKSPPAFETRRSKPSFPPQSGNDERFSKPETRRNEPSPNEMRKRATSGKMDQDYNKGEAGI</sequence>
<dbReference type="Proteomes" id="UP000033540">
    <property type="component" value="Unassembled WGS sequence"/>
</dbReference>
<evidence type="ECO:0000313" key="4">
    <source>
        <dbReference type="Proteomes" id="UP000033540"/>
    </source>
</evidence>